<accession>A0A8J3PC21</accession>
<dbReference type="AlphaFoldDB" id="A0A8J3PC21"/>
<dbReference type="EMBL" id="BONI01000066">
    <property type="protein sequence ID" value="GIG09506.1"/>
    <property type="molecule type" value="Genomic_DNA"/>
</dbReference>
<comment type="caution">
    <text evidence="1">The sequence shown here is derived from an EMBL/GenBank/DDBJ whole genome shotgun (WGS) entry which is preliminary data.</text>
</comment>
<sequence length="125" mass="13514">MDSMPRADRADVRETDDASTLILSAGGVHVVMIRRRYDGGWGDTDEVINSAGEVATGAVSSWTLIGSVLTLELGRSAAARLGFPRDYRVRLDLTSEAFSLARSSLLEILHTECFVVDTPEGRVTS</sequence>
<name>A0A8J3PC21_9ACTN</name>
<proteinExistence type="predicted"/>
<gene>
    <name evidence="1" type="ORF">Cco03nite_62060</name>
</gene>
<evidence type="ECO:0000313" key="1">
    <source>
        <dbReference type="EMBL" id="GIG09506.1"/>
    </source>
</evidence>
<evidence type="ECO:0000313" key="2">
    <source>
        <dbReference type="Proteomes" id="UP000630887"/>
    </source>
</evidence>
<reference evidence="1 2" key="1">
    <citation type="submission" date="2021-01" db="EMBL/GenBank/DDBJ databases">
        <title>Whole genome shotgun sequence of Catellatospora coxensis NBRC 107359.</title>
        <authorList>
            <person name="Komaki H."/>
            <person name="Tamura T."/>
        </authorList>
    </citation>
    <scope>NUCLEOTIDE SEQUENCE [LARGE SCALE GENOMIC DNA]</scope>
    <source>
        <strain evidence="1 2">NBRC 107359</strain>
    </source>
</reference>
<dbReference type="Proteomes" id="UP000630887">
    <property type="component" value="Unassembled WGS sequence"/>
</dbReference>
<keyword evidence="2" id="KW-1185">Reference proteome</keyword>
<organism evidence="1 2">
    <name type="scientific">Catellatospora coxensis</name>
    <dbReference type="NCBI Taxonomy" id="310354"/>
    <lineage>
        <taxon>Bacteria</taxon>
        <taxon>Bacillati</taxon>
        <taxon>Actinomycetota</taxon>
        <taxon>Actinomycetes</taxon>
        <taxon>Micromonosporales</taxon>
        <taxon>Micromonosporaceae</taxon>
        <taxon>Catellatospora</taxon>
    </lineage>
</organism>
<protein>
    <submittedName>
        <fullName evidence="1">Uncharacterized protein</fullName>
    </submittedName>
</protein>